<dbReference type="RefSeq" id="XP_018073079.1">
    <property type="nucleotide sequence ID" value="XM_018218336.1"/>
</dbReference>
<feature type="compositionally biased region" description="Polar residues" evidence="1">
    <location>
        <begin position="335"/>
        <end position="359"/>
    </location>
</feature>
<dbReference type="KEGG" id="psco:LY89DRAFT_717275"/>
<dbReference type="PANTHER" id="PTHR42103">
    <property type="entry name" value="ALPHA/BETA-HYDROLASES SUPERFAMILY PROTEIN"/>
    <property type="match status" value="1"/>
</dbReference>
<evidence type="ECO:0000313" key="2">
    <source>
        <dbReference type="EMBL" id="KUJ18724.1"/>
    </source>
</evidence>
<dbReference type="Gene3D" id="3.40.50.1820">
    <property type="entry name" value="alpha/beta hydrolase"/>
    <property type="match status" value="2"/>
</dbReference>
<feature type="region of interest" description="Disordered" evidence="1">
    <location>
        <begin position="316"/>
        <end position="372"/>
    </location>
</feature>
<feature type="region of interest" description="Disordered" evidence="1">
    <location>
        <begin position="150"/>
        <end position="183"/>
    </location>
</feature>
<dbReference type="GeneID" id="28828062"/>
<organism evidence="2 3">
    <name type="scientific">Mollisia scopiformis</name>
    <name type="common">Conifer needle endophyte fungus</name>
    <name type="synonym">Phialocephala scopiformis</name>
    <dbReference type="NCBI Taxonomy" id="149040"/>
    <lineage>
        <taxon>Eukaryota</taxon>
        <taxon>Fungi</taxon>
        <taxon>Dikarya</taxon>
        <taxon>Ascomycota</taxon>
        <taxon>Pezizomycotina</taxon>
        <taxon>Leotiomycetes</taxon>
        <taxon>Helotiales</taxon>
        <taxon>Mollisiaceae</taxon>
        <taxon>Mollisia</taxon>
    </lineage>
</organism>
<dbReference type="InParanoid" id="A0A194XF12"/>
<reference evidence="2 3" key="1">
    <citation type="submission" date="2015-10" db="EMBL/GenBank/DDBJ databases">
        <title>Full genome of DAOMC 229536 Phialocephala scopiformis, a fungal endophyte of spruce producing the potent anti-insectan compound rugulosin.</title>
        <authorList>
            <consortium name="DOE Joint Genome Institute"/>
            <person name="Walker A.K."/>
            <person name="Frasz S.L."/>
            <person name="Seifert K.A."/>
            <person name="Miller J.D."/>
            <person name="Mondo S.J."/>
            <person name="Labutti K."/>
            <person name="Lipzen A."/>
            <person name="Dockter R."/>
            <person name="Kennedy M."/>
            <person name="Grigoriev I.V."/>
            <person name="Spatafora J.W."/>
        </authorList>
    </citation>
    <scope>NUCLEOTIDE SEQUENCE [LARGE SCALE GENOMIC DNA]</scope>
    <source>
        <strain evidence="2 3">CBS 120377</strain>
    </source>
</reference>
<dbReference type="EMBL" id="KQ947412">
    <property type="protein sequence ID" value="KUJ18724.1"/>
    <property type="molecule type" value="Genomic_DNA"/>
</dbReference>
<feature type="compositionally biased region" description="Basic and acidic residues" evidence="1">
    <location>
        <begin position="282"/>
        <end position="296"/>
    </location>
</feature>
<dbReference type="OrthoDB" id="10260961at2759"/>
<dbReference type="SUPFAM" id="SSF53474">
    <property type="entry name" value="alpha/beta-Hydrolases"/>
    <property type="match status" value="2"/>
</dbReference>
<protein>
    <submittedName>
        <fullName evidence="2">Uncharacterized protein</fullName>
    </submittedName>
</protein>
<name>A0A194XF12_MOLSC</name>
<dbReference type="AlphaFoldDB" id="A0A194XF12"/>
<evidence type="ECO:0000313" key="3">
    <source>
        <dbReference type="Proteomes" id="UP000070700"/>
    </source>
</evidence>
<dbReference type="Proteomes" id="UP000070700">
    <property type="component" value="Unassembled WGS sequence"/>
</dbReference>
<evidence type="ECO:0000256" key="1">
    <source>
        <dbReference type="SAM" id="MobiDB-lite"/>
    </source>
</evidence>
<proteinExistence type="predicted"/>
<dbReference type="InterPro" id="IPR029058">
    <property type="entry name" value="AB_hydrolase_fold"/>
</dbReference>
<gene>
    <name evidence="2" type="ORF">LY89DRAFT_717275</name>
</gene>
<sequence length="490" mass="53828">MLPPPTLTFTIPSIQDNLVLQCRVYHPTCLAPTSVSQLEEWQKKAAIVAHPYAPLGGCMDDPVVDVIATLLLKQGFVVGTFNFRGAGTSKGRTSWQGKSEQQDYISFIGFMVYYLHQLSPPTLPHDMPNFTLSDPELRDLSPIPSQIVSPTRKRSFPNFTTSEPHNENHNPNLPSIALDREATPEPSTKPVLLLAGYSYGALITSLLPPILTSLLTPFQTSSPGSAYAEIRLRSSSLAASQNLYIKSTISSLLSTHRRGRSLYADSLASPKLRKSSGGVRMGGEEDLRRASHESHRSRSSFAVEAEEIVRKSVDRVRSIGKHHRNDSYEKRFSPRRQNTQGSVTSQKSVGGESVFSNETDGGGGGEEEDRQVEKCKPIPALGQDIQTAYLLVSPLQGFVHGLATMFSAKLCAEHEVKLTVDPTLAIFGDDDVFVSIKKLRAWAKRLNGSGSGKEESRFRFVEVGGAGHFWHDRGAVRILQDEVKGFLKAL</sequence>
<keyword evidence="3" id="KW-1185">Reference proteome</keyword>
<dbReference type="PANTHER" id="PTHR42103:SF2">
    <property type="entry name" value="AB HYDROLASE-1 DOMAIN-CONTAINING PROTEIN"/>
    <property type="match status" value="1"/>
</dbReference>
<accession>A0A194XF12</accession>
<feature type="region of interest" description="Disordered" evidence="1">
    <location>
        <begin position="273"/>
        <end position="302"/>
    </location>
</feature>
<dbReference type="STRING" id="149040.A0A194XF12"/>